<dbReference type="AlphaFoldDB" id="A0A5C8HSL9"/>
<keyword evidence="2" id="KW-1133">Transmembrane helix</keyword>
<comment type="caution">
    <text evidence="4">The sequence shown here is derived from an EMBL/GenBank/DDBJ whole genome shotgun (WGS) entry which is preliminary data.</text>
</comment>
<keyword evidence="5" id="KW-1185">Reference proteome</keyword>
<sequence length="512" mass="50963">MGKNLARPLRVGGIAAVVGVVMVAGGLAQSAMAAPLPDGIGAPLAACAPAGGFPWIDGTTPPQAQVHDTNVNTFVGGNLYTGGSAEAEGRVVVAGDMTVESKSFVVGIAIGSDVRPNPGELMLQVGGDLAIAAPYSLHIADLAIEGGRVQVGGAASGTISQGTATTTTGMGRDAALDPYQRMATHLHDWSDALALLEDNGTVDPNSNWTPTVFTGTGADEVQVFTIAASDLNAAKHITFANIRPHTPVLVNVTGGPVAFDPGHWDYNSRIGFDMRAAGDGDIAASIMWNFADAEDVKLLGSSQVPGSVLAPHALATQIAASTNGRIYVGGDLTLDGVGNELHSYPWAGTCADDGTSGEPGDGEGEGGGTGGDGEGEDGDTGTGGDGEGEGGDTGTGGDGEGSEPEGGSDIDTGAEIQPEPEIEVEVEPGTDTETEPGTDTETETGAGADTETGTHPSGEANGSGGATTTSDATENQLARTGGSVSPALISGGLAVLFAGIATMLFARVRRSA</sequence>
<feature type="domain" description="Choice-of-anchor A" evidence="3">
    <location>
        <begin position="72"/>
        <end position="314"/>
    </location>
</feature>
<dbReference type="Proteomes" id="UP000321196">
    <property type="component" value="Unassembled WGS sequence"/>
</dbReference>
<dbReference type="InterPro" id="IPR026588">
    <property type="entry name" value="Choice_anch_A"/>
</dbReference>
<dbReference type="NCBIfam" id="TIGR04215">
    <property type="entry name" value="choice_anch_A"/>
    <property type="match status" value="1"/>
</dbReference>
<keyword evidence="2" id="KW-0472">Membrane</keyword>
<accession>A0A5C8HSL9</accession>
<evidence type="ECO:0000256" key="2">
    <source>
        <dbReference type="SAM" id="Phobius"/>
    </source>
</evidence>
<dbReference type="Pfam" id="PF20597">
    <property type="entry name" value="pAdhesive_15"/>
    <property type="match status" value="1"/>
</dbReference>
<evidence type="ECO:0000256" key="1">
    <source>
        <dbReference type="SAM" id="MobiDB-lite"/>
    </source>
</evidence>
<organism evidence="4 5">
    <name type="scientific">Microbacterium mitrae</name>
    <dbReference type="NCBI Taxonomy" id="664640"/>
    <lineage>
        <taxon>Bacteria</taxon>
        <taxon>Bacillati</taxon>
        <taxon>Actinomycetota</taxon>
        <taxon>Actinomycetes</taxon>
        <taxon>Micrococcales</taxon>
        <taxon>Microbacteriaceae</taxon>
        <taxon>Microbacterium</taxon>
    </lineage>
</organism>
<dbReference type="EMBL" id="VRSW01000001">
    <property type="protein sequence ID" value="TXK06272.1"/>
    <property type="molecule type" value="Genomic_DNA"/>
</dbReference>
<keyword evidence="2" id="KW-0812">Transmembrane</keyword>
<evidence type="ECO:0000313" key="5">
    <source>
        <dbReference type="Proteomes" id="UP000321196"/>
    </source>
</evidence>
<proteinExistence type="predicted"/>
<feature type="transmembrane region" description="Helical" evidence="2">
    <location>
        <begin position="487"/>
        <end position="506"/>
    </location>
</feature>
<feature type="region of interest" description="Disordered" evidence="1">
    <location>
        <begin position="348"/>
        <end position="486"/>
    </location>
</feature>
<protein>
    <submittedName>
        <fullName evidence="4">Choice-of-anchor A family protein</fullName>
    </submittedName>
</protein>
<feature type="compositionally biased region" description="Acidic residues" evidence="1">
    <location>
        <begin position="418"/>
        <end position="442"/>
    </location>
</feature>
<reference evidence="4 5" key="1">
    <citation type="submission" date="2019-08" db="EMBL/GenBank/DDBJ databases">
        <authorList>
            <person name="Dong K."/>
        </authorList>
    </citation>
    <scope>NUCLEOTIDE SEQUENCE [LARGE SCALE GENOMIC DNA]</scope>
    <source>
        <strain evidence="4 5">M4-8</strain>
    </source>
</reference>
<feature type="compositionally biased region" description="Low complexity" evidence="1">
    <location>
        <begin position="443"/>
        <end position="473"/>
    </location>
</feature>
<evidence type="ECO:0000313" key="4">
    <source>
        <dbReference type="EMBL" id="TXK06272.1"/>
    </source>
</evidence>
<feature type="compositionally biased region" description="Gly residues" evidence="1">
    <location>
        <begin position="380"/>
        <end position="399"/>
    </location>
</feature>
<gene>
    <name evidence="4" type="ORF">FVP60_04750</name>
</gene>
<evidence type="ECO:0000259" key="3">
    <source>
        <dbReference type="Pfam" id="PF20597"/>
    </source>
</evidence>
<name>A0A5C8HSL9_9MICO</name>
<dbReference type="RefSeq" id="WP_344207192.1">
    <property type="nucleotide sequence ID" value="NZ_BAAARG010000001.1"/>
</dbReference>